<dbReference type="InterPro" id="IPR014043">
    <property type="entry name" value="Acyl_transferase_dom"/>
</dbReference>
<dbReference type="Pfam" id="PF00698">
    <property type="entry name" value="Acyl_transf_1"/>
    <property type="match status" value="1"/>
</dbReference>
<evidence type="ECO:0000313" key="6">
    <source>
        <dbReference type="EMBL" id="ERK62165.1"/>
    </source>
</evidence>
<evidence type="ECO:0000256" key="3">
    <source>
        <dbReference type="ARBA" id="ARBA00023315"/>
    </source>
</evidence>
<reference evidence="6" key="1">
    <citation type="submission" date="2013-08" db="EMBL/GenBank/DDBJ databases">
        <authorList>
            <person name="Durkin A.S."/>
            <person name="Haft D.R."/>
            <person name="McCorrison J."/>
            <person name="Torralba M."/>
            <person name="Gillis M."/>
            <person name="Haft D.H."/>
            <person name="Methe B."/>
            <person name="Sutton G."/>
            <person name="Nelson K.E."/>
        </authorList>
    </citation>
    <scope>NUCLEOTIDE SEQUENCE [LARGE SCALE GENOMIC DNA]</scope>
    <source>
        <strain evidence="6">F0233</strain>
    </source>
</reference>
<dbReference type="GeneID" id="95359911"/>
<sequence length="296" mass="30834">MTTAIVICPGQGAQRPRMLTPWIREPAASARLREWSLRAGIDLAALGTEGSMAEISRTENAQPLLVAQALLIMTEVTGRSIAVAGHSVGELSAAAMAGVLEPGEAVRLARLRGLAMAEACRAAETTMAAVLGGDPAVVADAIGAAGASVANRNGTGQVVAAGSLKAIERLTSAPPEGCAVKRLAVAGAFHTPFMRPALEAFGLAADEVPFRAAPIPIIQNLDGRVIRDGDELRDRLVRQITAPVRWDLCMDTIESLDPGMIVAAPPGRTLSGLARRRLPSSSVMCVTTPRDLTRKA</sequence>
<dbReference type="Gene3D" id="3.30.70.250">
    <property type="entry name" value="Malonyl-CoA ACP transacylase, ACP-binding"/>
    <property type="match status" value="1"/>
</dbReference>
<accession>U2QGY6</accession>
<keyword evidence="7" id="KW-1185">Reference proteome</keyword>
<dbReference type="InterPro" id="IPR001227">
    <property type="entry name" value="Ac_transferase_dom_sf"/>
</dbReference>
<dbReference type="InterPro" id="IPR016036">
    <property type="entry name" value="Malonyl_transacylase_ACP-bd"/>
</dbReference>
<protein>
    <recommendedName>
        <fullName evidence="1">[acyl-carrier-protein] S-malonyltransferase</fullName>
        <ecNumber evidence="1">2.3.1.39</ecNumber>
    </recommendedName>
</protein>
<keyword evidence="2 6" id="KW-0808">Transferase</keyword>
<comment type="catalytic activity">
    <reaction evidence="4">
        <text>holo-[ACP] + malonyl-CoA = malonyl-[ACP] + CoA</text>
        <dbReference type="Rhea" id="RHEA:41792"/>
        <dbReference type="Rhea" id="RHEA-COMP:9623"/>
        <dbReference type="Rhea" id="RHEA-COMP:9685"/>
        <dbReference type="ChEBI" id="CHEBI:57287"/>
        <dbReference type="ChEBI" id="CHEBI:57384"/>
        <dbReference type="ChEBI" id="CHEBI:64479"/>
        <dbReference type="ChEBI" id="CHEBI:78449"/>
        <dbReference type="EC" id="2.3.1.39"/>
    </reaction>
</comment>
<dbReference type="GO" id="GO:0005829">
    <property type="term" value="C:cytosol"/>
    <property type="evidence" value="ECO:0007669"/>
    <property type="project" value="TreeGrafter"/>
</dbReference>
<dbReference type="Gene3D" id="3.40.366.10">
    <property type="entry name" value="Malonyl-Coenzyme A Acyl Carrier Protein, domain 2"/>
    <property type="match status" value="1"/>
</dbReference>
<dbReference type="SMART" id="SM00827">
    <property type="entry name" value="PKS_AT"/>
    <property type="match status" value="1"/>
</dbReference>
<evidence type="ECO:0000256" key="1">
    <source>
        <dbReference type="ARBA" id="ARBA00013258"/>
    </source>
</evidence>
<comment type="caution">
    <text evidence="6">The sequence shown here is derived from an EMBL/GenBank/DDBJ whole genome shotgun (WGS) entry which is preliminary data.</text>
</comment>
<evidence type="ECO:0000259" key="5">
    <source>
        <dbReference type="SMART" id="SM00827"/>
    </source>
</evidence>
<organism evidence="6 7">
    <name type="scientific">Propionibacterium acidifaciens F0233</name>
    <dbReference type="NCBI Taxonomy" id="553198"/>
    <lineage>
        <taxon>Bacteria</taxon>
        <taxon>Bacillati</taxon>
        <taxon>Actinomycetota</taxon>
        <taxon>Actinomycetes</taxon>
        <taxon>Propionibacteriales</taxon>
        <taxon>Propionibacteriaceae</taxon>
        <taxon>Propionibacterium</taxon>
    </lineage>
</organism>
<dbReference type="GO" id="GO:0004314">
    <property type="term" value="F:[acyl-carrier-protein] S-malonyltransferase activity"/>
    <property type="evidence" value="ECO:0007669"/>
    <property type="project" value="UniProtKB-EC"/>
</dbReference>
<dbReference type="PANTHER" id="PTHR42681">
    <property type="entry name" value="MALONYL-COA-ACYL CARRIER PROTEIN TRANSACYLASE, MITOCHONDRIAL"/>
    <property type="match status" value="1"/>
</dbReference>
<dbReference type="EMBL" id="ACVN02000035">
    <property type="protein sequence ID" value="ERK62165.1"/>
    <property type="molecule type" value="Genomic_DNA"/>
</dbReference>
<evidence type="ECO:0000256" key="4">
    <source>
        <dbReference type="ARBA" id="ARBA00048462"/>
    </source>
</evidence>
<gene>
    <name evidence="6" type="ORF">HMPREF0682_2859</name>
</gene>
<proteinExistence type="predicted"/>
<feature type="domain" description="Malonyl-CoA:ACP transacylase (MAT)" evidence="5">
    <location>
        <begin position="7"/>
        <end position="292"/>
    </location>
</feature>
<dbReference type="SUPFAM" id="SSF52151">
    <property type="entry name" value="FabD/lysophospholipase-like"/>
    <property type="match status" value="1"/>
</dbReference>
<dbReference type="RefSeq" id="WP_021796381.1">
    <property type="nucleotide sequence ID" value="NZ_ACVN02000035.1"/>
</dbReference>
<evidence type="ECO:0000256" key="2">
    <source>
        <dbReference type="ARBA" id="ARBA00022679"/>
    </source>
</evidence>
<dbReference type="GO" id="GO:0006633">
    <property type="term" value="P:fatty acid biosynthetic process"/>
    <property type="evidence" value="ECO:0007669"/>
    <property type="project" value="TreeGrafter"/>
</dbReference>
<name>U2QGY6_9ACTN</name>
<dbReference type="SUPFAM" id="SSF55048">
    <property type="entry name" value="Probable ACP-binding domain of malonyl-CoA ACP transacylase"/>
    <property type="match status" value="1"/>
</dbReference>
<dbReference type="AlphaFoldDB" id="U2QGY6"/>
<keyword evidence="3" id="KW-0012">Acyltransferase</keyword>
<dbReference type="InterPro" id="IPR016035">
    <property type="entry name" value="Acyl_Trfase/lysoPLipase"/>
</dbReference>
<dbReference type="PANTHER" id="PTHR42681:SF1">
    <property type="entry name" value="MALONYL-COA-ACYL CARRIER PROTEIN TRANSACYLASE, MITOCHONDRIAL"/>
    <property type="match status" value="1"/>
</dbReference>
<dbReference type="EC" id="2.3.1.39" evidence="1"/>
<dbReference type="Proteomes" id="UP000017052">
    <property type="component" value="Unassembled WGS sequence"/>
</dbReference>
<dbReference type="InterPro" id="IPR050858">
    <property type="entry name" value="Mal-CoA-ACP_Trans/PKS_FabD"/>
</dbReference>
<evidence type="ECO:0000313" key="7">
    <source>
        <dbReference type="Proteomes" id="UP000017052"/>
    </source>
</evidence>